<evidence type="ECO:0000256" key="1">
    <source>
        <dbReference type="ARBA" id="ARBA00006484"/>
    </source>
</evidence>
<gene>
    <name evidence="4" type="ORF">E2986_05354</name>
</gene>
<accession>A0A833S2W2</accession>
<dbReference type="PANTHER" id="PTHR24322:SF736">
    <property type="entry name" value="RETINOL DEHYDROGENASE 10"/>
    <property type="match status" value="1"/>
</dbReference>
<feature type="transmembrane region" description="Helical" evidence="3">
    <location>
        <begin position="35"/>
        <end position="63"/>
    </location>
</feature>
<keyword evidence="3" id="KW-1133">Transmembrane helix</keyword>
<dbReference type="Proteomes" id="UP000655588">
    <property type="component" value="Unassembled WGS sequence"/>
</dbReference>
<dbReference type="SUPFAM" id="SSF51735">
    <property type="entry name" value="NAD(P)-binding Rossmann-fold domains"/>
    <property type="match status" value="1"/>
</dbReference>
<comment type="similarity">
    <text evidence="1">Belongs to the short-chain dehydrogenases/reductases (SDR) family.</text>
</comment>
<protein>
    <submittedName>
        <fullName evidence="4">Uncharacterized protein</fullName>
    </submittedName>
</protein>
<name>A0A833S2W2_9HYME</name>
<proteinExistence type="inferred from homology"/>
<sequence>MLSQSLRRKLTNNKIVFQESLRNIFKPPKMMLKMYFLIILILDLWALLFKIFYATIIALYRIFRPPPLKDLTSEVAMVVGAGQGIGREMAIHLCKLHVKVACIDINKDDCNTTVQLALSQLIGIARVYICNITDENEVARVVNAIQVDLGDVTMLFHCCSIPSPKVLCMGHQPVPKIKHTINRTILSHFWLLDKVLPSMARAGRGHIVVLSSVAGLFHTTPGRSRIPLSAAQFAVQGLAKSIHTEARHSNTNITVTLVHVYPFIVGAEVKRDIRFRIPSFFGTVSAKEAAKQILDGVRRNYLEFSVPGYIFYLSNISRIFPKEVLFLVRDFLDTGVDFG</sequence>
<evidence type="ECO:0000313" key="4">
    <source>
        <dbReference type="EMBL" id="KAF3425811.1"/>
    </source>
</evidence>
<reference evidence="4" key="1">
    <citation type="submission" date="2019-11" db="EMBL/GenBank/DDBJ databases">
        <title>The nuclear and mitochondrial genomes of Frieseomelitta varia - a highly eusocial stingless bee (Meliponini) with a permanently sterile worker caste.</title>
        <authorList>
            <person name="Freitas F.C.P."/>
            <person name="Lourenco A.P."/>
            <person name="Nunes F.M.F."/>
            <person name="Paschoal A.R."/>
            <person name="Abreu F.C.P."/>
            <person name="Barbin F.O."/>
            <person name="Bataglia L."/>
            <person name="Cardoso-Junior C.A.M."/>
            <person name="Cervoni M.S."/>
            <person name="Silva S.R."/>
            <person name="Dalarmi F."/>
            <person name="Del Lama M.A."/>
            <person name="Depintor T.S."/>
            <person name="Ferreira K.M."/>
            <person name="Goria P.S."/>
            <person name="Jaskot M.C."/>
            <person name="Lago D.C."/>
            <person name="Luna-Lucena D."/>
            <person name="Moda L.M."/>
            <person name="Nascimento L."/>
            <person name="Pedrino M."/>
            <person name="Rabico F.O."/>
            <person name="Sanches F.C."/>
            <person name="Santos D.E."/>
            <person name="Santos C.G."/>
            <person name="Vieira J."/>
            <person name="Lopes T.F."/>
            <person name="Barchuk A.R."/>
            <person name="Hartfelder K."/>
            <person name="Simoes Z.L.P."/>
            <person name="Bitondi M.M.G."/>
            <person name="Pinheiro D.G."/>
        </authorList>
    </citation>
    <scope>NUCLEOTIDE SEQUENCE</scope>
    <source>
        <strain evidence="4">USP_RPSP 00005682</strain>
        <tissue evidence="4">Whole individual</tissue>
    </source>
</reference>
<organism evidence="4 5">
    <name type="scientific">Frieseomelitta varia</name>
    <dbReference type="NCBI Taxonomy" id="561572"/>
    <lineage>
        <taxon>Eukaryota</taxon>
        <taxon>Metazoa</taxon>
        <taxon>Ecdysozoa</taxon>
        <taxon>Arthropoda</taxon>
        <taxon>Hexapoda</taxon>
        <taxon>Insecta</taxon>
        <taxon>Pterygota</taxon>
        <taxon>Neoptera</taxon>
        <taxon>Endopterygota</taxon>
        <taxon>Hymenoptera</taxon>
        <taxon>Apocrita</taxon>
        <taxon>Aculeata</taxon>
        <taxon>Apoidea</taxon>
        <taxon>Anthophila</taxon>
        <taxon>Apidae</taxon>
        <taxon>Frieseomelitta</taxon>
    </lineage>
</organism>
<dbReference type="PRINTS" id="PR00081">
    <property type="entry name" value="GDHRDH"/>
</dbReference>
<comment type="caution">
    <text evidence="4">The sequence shown here is derived from an EMBL/GenBank/DDBJ whole genome shotgun (WGS) entry which is preliminary data.</text>
</comment>
<dbReference type="GO" id="GO:0016616">
    <property type="term" value="F:oxidoreductase activity, acting on the CH-OH group of donors, NAD or NADP as acceptor"/>
    <property type="evidence" value="ECO:0007669"/>
    <property type="project" value="TreeGrafter"/>
</dbReference>
<dbReference type="GO" id="GO:0005811">
    <property type="term" value="C:lipid droplet"/>
    <property type="evidence" value="ECO:0007669"/>
    <property type="project" value="TreeGrafter"/>
</dbReference>
<keyword evidence="3" id="KW-0472">Membrane</keyword>
<evidence type="ECO:0000256" key="3">
    <source>
        <dbReference type="SAM" id="Phobius"/>
    </source>
</evidence>
<dbReference type="InterPro" id="IPR002347">
    <property type="entry name" value="SDR_fam"/>
</dbReference>
<keyword evidence="3" id="KW-0812">Transmembrane</keyword>
<keyword evidence="2" id="KW-0560">Oxidoreductase</keyword>
<dbReference type="Pfam" id="PF00106">
    <property type="entry name" value="adh_short"/>
    <property type="match status" value="1"/>
</dbReference>
<dbReference type="Gene3D" id="3.40.50.720">
    <property type="entry name" value="NAD(P)-binding Rossmann-like Domain"/>
    <property type="match status" value="1"/>
</dbReference>
<dbReference type="InterPro" id="IPR036291">
    <property type="entry name" value="NAD(P)-bd_dom_sf"/>
</dbReference>
<dbReference type="EMBL" id="WNWW01000353">
    <property type="protein sequence ID" value="KAF3425811.1"/>
    <property type="molecule type" value="Genomic_DNA"/>
</dbReference>
<keyword evidence="5" id="KW-1185">Reference proteome</keyword>
<dbReference type="AlphaFoldDB" id="A0A833S2W2"/>
<dbReference type="PANTHER" id="PTHR24322">
    <property type="entry name" value="PKSB"/>
    <property type="match status" value="1"/>
</dbReference>
<evidence type="ECO:0000313" key="5">
    <source>
        <dbReference type="Proteomes" id="UP000655588"/>
    </source>
</evidence>
<evidence type="ECO:0000256" key="2">
    <source>
        <dbReference type="ARBA" id="ARBA00023002"/>
    </source>
</evidence>